<dbReference type="GO" id="GO:0047693">
    <property type="term" value="F:ATP diphosphatase activity"/>
    <property type="evidence" value="ECO:0007669"/>
    <property type="project" value="UniProtKB-EC"/>
</dbReference>
<dbReference type="GO" id="GO:0046052">
    <property type="term" value="P:UTP catabolic process"/>
    <property type="evidence" value="ECO:0007669"/>
    <property type="project" value="TreeGrafter"/>
</dbReference>
<dbReference type="EMBL" id="FAOP01000001">
    <property type="protein sequence ID" value="CUU01110.1"/>
    <property type="molecule type" value="Genomic_DNA"/>
</dbReference>
<comment type="catalytic activity">
    <reaction evidence="1">
        <text>ATP + H2O = AMP + diphosphate + H(+)</text>
        <dbReference type="Rhea" id="RHEA:14245"/>
        <dbReference type="ChEBI" id="CHEBI:15377"/>
        <dbReference type="ChEBI" id="CHEBI:15378"/>
        <dbReference type="ChEBI" id="CHEBI:30616"/>
        <dbReference type="ChEBI" id="CHEBI:33019"/>
        <dbReference type="ChEBI" id="CHEBI:456215"/>
        <dbReference type="EC" id="3.6.1.8"/>
    </reaction>
</comment>
<dbReference type="GO" id="GO:0006950">
    <property type="term" value="P:response to stress"/>
    <property type="evidence" value="ECO:0007669"/>
    <property type="project" value="UniProtKB-ARBA"/>
</dbReference>
<dbReference type="NCBIfam" id="TIGR00444">
    <property type="entry name" value="mazG"/>
    <property type="match status" value="1"/>
</dbReference>
<protein>
    <recommendedName>
        <fullName evidence="4">Nucleoside triphosphate pyrophosphohydrolase</fullName>
        <ecNumber evidence="3">3.6.1.8</ecNumber>
    </recommendedName>
</protein>
<dbReference type="InterPro" id="IPR011551">
    <property type="entry name" value="NTP_PyrPHydrolase_MazG"/>
</dbReference>
<dbReference type="PANTHER" id="PTHR30522:SF0">
    <property type="entry name" value="NUCLEOSIDE TRIPHOSPHATE PYROPHOSPHOHYDROLASE"/>
    <property type="match status" value="1"/>
</dbReference>
<dbReference type="InterPro" id="IPR004518">
    <property type="entry name" value="MazG-like_dom"/>
</dbReference>
<keyword evidence="9" id="KW-1185">Reference proteome</keyword>
<dbReference type="RefSeq" id="WP_075427104.1">
    <property type="nucleotide sequence ID" value="NZ_CZVI01000053.1"/>
</dbReference>
<dbReference type="PANTHER" id="PTHR30522">
    <property type="entry name" value="NUCLEOSIDE TRIPHOSPHATE PYROPHOSPHOHYDROLASE"/>
    <property type="match status" value="1"/>
</dbReference>
<dbReference type="GO" id="GO:0006203">
    <property type="term" value="P:dGTP catabolic process"/>
    <property type="evidence" value="ECO:0007669"/>
    <property type="project" value="TreeGrafter"/>
</dbReference>
<feature type="domain" description="NTP pyrophosphohydrolase MazG-like" evidence="5">
    <location>
        <begin position="28"/>
        <end position="101"/>
    </location>
</feature>
<dbReference type="OrthoDB" id="9808939at2"/>
<dbReference type="AlphaFoldDB" id="A0A0N7MV30"/>
<dbReference type="InterPro" id="IPR048015">
    <property type="entry name" value="NTP-PPase_MazG-like_N"/>
</dbReference>
<dbReference type="Proteomes" id="UP000182011">
    <property type="component" value="Unassembled WGS sequence"/>
</dbReference>
<evidence type="ECO:0000256" key="2">
    <source>
        <dbReference type="ARBA" id="ARBA00061115"/>
    </source>
</evidence>
<proteinExistence type="inferred from homology"/>
<dbReference type="EC" id="3.6.1.8" evidence="3"/>
<dbReference type="CDD" id="cd11529">
    <property type="entry name" value="NTP-PPase_MazG_Cterm"/>
    <property type="match status" value="1"/>
</dbReference>
<accession>A0A0S4MT02</accession>
<evidence type="ECO:0000256" key="1">
    <source>
        <dbReference type="ARBA" id="ARBA00052141"/>
    </source>
</evidence>
<keyword evidence="7" id="KW-0378">Hydrolase</keyword>
<evidence type="ECO:0000313" key="9">
    <source>
        <dbReference type="Proteomes" id="UP000182200"/>
    </source>
</evidence>
<dbReference type="FunFam" id="1.10.287.1080:FF:000001">
    <property type="entry name" value="Nucleoside triphosphate pyrophosphohydrolase"/>
    <property type="match status" value="1"/>
</dbReference>
<accession>A0A0P1LR52</accession>
<dbReference type="GO" id="GO:0046081">
    <property type="term" value="P:dUTP catabolic process"/>
    <property type="evidence" value="ECO:0007669"/>
    <property type="project" value="TreeGrafter"/>
</dbReference>
<accession>A0A0P1LRJ4</accession>
<reference evidence="7 8" key="1">
    <citation type="submission" date="2015-11" db="EMBL/GenBank/DDBJ databases">
        <authorList>
            <person name="Zhang Y."/>
            <person name="Guo Z."/>
        </authorList>
    </citation>
    <scope>NUCLEOTIDE SEQUENCE [LARGE SCALE GENOMIC DNA]</scope>
    <source>
        <strain evidence="7">JGI-4</strain>
    </source>
</reference>
<dbReference type="Gene3D" id="1.10.287.1080">
    <property type="entry name" value="MazG-like"/>
    <property type="match status" value="2"/>
</dbReference>
<dbReference type="CDD" id="cd11528">
    <property type="entry name" value="NTP-PPase_MazG_Nterm"/>
    <property type="match status" value="1"/>
</dbReference>
<dbReference type="Proteomes" id="UP000182200">
    <property type="component" value="Unassembled WGS sequence"/>
</dbReference>
<gene>
    <name evidence="7" type="ORF">JGI4_00192</name>
    <name evidence="6" type="ORF">JGI8_02036</name>
</gene>
<evidence type="ECO:0000256" key="4">
    <source>
        <dbReference type="ARBA" id="ARBA00074799"/>
    </source>
</evidence>
<accession>A0A0N7MV30</accession>
<accession>A0A0P1LJV0</accession>
<dbReference type="NCBIfam" id="NF007113">
    <property type="entry name" value="PRK09562.1"/>
    <property type="match status" value="1"/>
</dbReference>
<dbReference type="STRING" id="1633631.GCA_001442925_00192"/>
<evidence type="ECO:0000313" key="8">
    <source>
        <dbReference type="Proteomes" id="UP000182011"/>
    </source>
</evidence>
<dbReference type="EMBL" id="CZVI01000053">
    <property type="protein sequence ID" value="CUS94699.1"/>
    <property type="molecule type" value="Genomic_DNA"/>
</dbReference>
<dbReference type="SUPFAM" id="SSF101386">
    <property type="entry name" value="all-alpha NTP pyrophosphatases"/>
    <property type="match status" value="2"/>
</dbReference>
<sequence length="258" mass="30329">MNRVHELFRELVEVIRRLRKECPWDREQTHKSIRHNLIEEAYETVEAIDEENFEELKKELGDLLLHVIMHSVMAEESGKFTLAEVIEGIRNKLIYRHPHVFGDVKVDNSKEVKHNWEKLKQAENNRDSIISGIPKSLPALIKAYRVQEKAGSVGFDWENPNDVWKKVEEEISELKKSIESNDSNKIEEEIGDLLFAIVNYSRFLKVNPESALNKAVEKFTRRFQTIERELKSQGKDIYSATLEEMDAIWEKIKKKEKE</sequence>
<accession>A0A0P1M5L9</accession>
<dbReference type="FunFam" id="1.10.287.1080:FF:000003">
    <property type="entry name" value="Nucleoside triphosphate pyrophosphohydrolase"/>
    <property type="match status" value="1"/>
</dbReference>
<evidence type="ECO:0000313" key="7">
    <source>
        <dbReference type="EMBL" id="CUU01110.1"/>
    </source>
</evidence>
<comment type="similarity">
    <text evidence="2">Belongs to the nucleoside triphosphate pyrophosphohydrolase family.</text>
</comment>
<evidence type="ECO:0000256" key="3">
    <source>
        <dbReference type="ARBA" id="ARBA00066372"/>
    </source>
</evidence>
<name>A0A0N7MV30_9BACT</name>
<organism evidence="7 8">
    <name type="scientific">Candidatus Kryptonium thompsonii</name>
    <dbReference type="NCBI Taxonomy" id="1633631"/>
    <lineage>
        <taxon>Bacteria</taxon>
        <taxon>Pseudomonadati</taxon>
        <taxon>Candidatus Kryptoniota</taxon>
        <taxon>Candidatus Kryptonium</taxon>
    </lineage>
</organism>
<evidence type="ECO:0000313" key="6">
    <source>
        <dbReference type="EMBL" id="CUS94699.1"/>
    </source>
</evidence>
<dbReference type="InterPro" id="IPR048011">
    <property type="entry name" value="NTP-PPase_MazG-like_C"/>
</dbReference>
<reference evidence="6 9" key="2">
    <citation type="submission" date="2015-11" db="EMBL/GenBank/DDBJ databases">
        <authorList>
            <person name="Varghese N."/>
        </authorList>
    </citation>
    <scope>NUCLEOTIDE SEQUENCE [LARGE SCALE GENOMIC DNA]</scope>
    <source>
        <strain evidence="6 9">JGI-8</strain>
    </source>
</reference>
<feature type="domain" description="NTP pyrophosphohydrolase MazG-like" evidence="5">
    <location>
        <begin position="164"/>
        <end position="222"/>
    </location>
</feature>
<evidence type="ECO:0000259" key="5">
    <source>
        <dbReference type="Pfam" id="PF03819"/>
    </source>
</evidence>
<dbReference type="Pfam" id="PF03819">
    <property type="entry name" value="MazG"/>
    <property type="match status" value="2"/>
</dbReference>
<dbReference type="GO" id="GO:0046076">
    <property type="term" value="P:dTTP catabolic process"/>
    <property type="evidence" value="ECO:0007669"/>
    <property type="project" value="TreeGrafter"/>
</dbReference>
<dbReference type="GO" id="GO:0046061">
    <property type="term" value="P:dATP catabolic process"/>
    <property type="evidence" value="ECO:0007669"/>
    <property type="project" value="TreeGrafter"/>
</dbReference>
<dbReference type="GO" id="GO:0046047">
    <property type="term" value="P:TTP catabolic process"/>
    <property type="evidence" value="ECO:0007669"/>
    <property type="project" value="TreeGrafter"/>
</dbReference>